<evidence type="ECO:0000256" key="3">
    <source>
        <dbReference type="ARBA" id="ARBA00022857"/>
    </source>
</evidence>
<dbReference type="SUPFAM" id="SSF51735">
    <property type="entry name" value="NAD(P)-binding Rossmann-fold domains"/>
    <property type="match status" value="1"/>
</dbReference>
<keyword evidence="3 6" id="KW-0521">NADP</keyword>
<keyword evidence="2 6" id="KW-0662">Pyridine nucleotide biosynthesis</keyword>
<comment type="catalytic activity">
    <reaction evidence="6">
        <text>L-aspartate + NADP(+) + H2O = oxaloacetate + NH4(+) + NADPH + H(+)</text>
        <dbReference type="Rhea" id="RHEA:11784"/>
        <dbReference type="ChEBI" id="CHEBI:15377"/>
        <dbReference type="ChEBI" id="CHEBI:15378"/>
        <dbReference type="ChEBI" id="CHEBI:16452"/>
        <dbReference type="ChEBI" id="CHEBI:28938"/>
        <dbReference type="ChEBI" id="CHEBI:29991"/>
        <dbReference type="ChEBI" id="CHEBI:57783"/>
        <dbReference type="ChEBI" id="CHEBI:58349"/>
        <dbReference type="EC" id="1.4.1.21"/>
    </reaction>
</comment>
<dbReference type="Gene3D" id="3.40.50.720">
    <property type="entry name" value="NAD(P)-binding Rossmann-like Domain"/>
    <property type="match status" value="1"/>
</dbReference>
<dbReference type="GO" id="GO:0051287">
    <property type="term" value="F:NAD binding"/>
    <property type="evidence" value="ECO:0007669"/>
    <property type="project" value="UniProtKB-UniRule"/>
</dbReference>
<protein>
    <recommendedName>
        <fullName evidence="6">L-aspartate dehydrogenase</fullName>
        <ecNumber evidence="6">1.4.1.21</ecNumber>
    </recommendedName>
</protein>
<name>A0AAP3XRT3_9PROT</name>
<accession>A0AAP3XRT3</accession>
<keyword evidence="5 6" id="KW-0520">NAD</keyword>
<dbReference type="EMBL" id="JARGEQ010000096">
    <property type="protein sequence ID" value="MDF1586848.1"/>
    <property type="molecule type" value="Genomic_DNA"/>
</dbReference>
<evidence type="ECO:0000256" key="2">
    <source>
        <dbReference type="ARBA" id="ARBA00022642"/>
    </source>
</evidence>
<dbReference type="PANTHER" id="PTHR31873:SF6">
    <property type="entry name" value="ASPARTATE DEHYDROGENASE DOMAIN-CONTAINING PROTEIN"/>
    <property type="match status" value="1"/>
</dbReference>
<feature type="domain" description="Aspartate dehydrogenase" evidence="7">
    <location>
        <begin position="164"/>
        <end position="250"/>
    </location>
</feature>
<comment type="catalytic activity">
    <reaction evidence="6">
        <text>L-aspartate + NAD(+) + H2O = oxaloacetate + NH4(+) + NADH + H(+)</text>
        <dbReference type="Rhea" id="RHEA:11788"/>
        <dbReference type="ChEBI" id="CHEBI:15377"/>
        <dbReference type="ChEBI" id="CHEBI:15378"/>
        <dbReference type="ChEBI" id="CHEBI:16452"/>
        <dbReference type="ChEBI" id="CHEBI:28938"/>
        <dbReference type="ChEBI" id="CHEBI:29991"/>
        <dbReference type="ChEBI" id="CHEBI:57540"/>
        <dbReference type="ChEBI" id="CHEBI:57945"/>
        <dbReference type="EC" id="1.4.1.21"/>
    </reaction>
</comment>
<dbReference type="Proteomes" id="UP001301140">
    <property type="component" value="Unassembled WGS sequence"/>
</dbReference>
<evidence type="ECO:0000256" key="4">
    <source>
        <dbReference type="ARBA" id="ARBA00023002"/>
    </source>
</evidence>
<dbReference type="PANTHER" id="PTHR31873">
    <property type="entry name" value="L-ASPARTATE DEHYDROGENASE-RELATED"/>
    <property type="match status" value="1"/>
</dbReference>
<proteinExistence type="inferred from homology"/>
<evidence type="ECO:0000313" key="10">
    <source>
        <dbReference type="Proteomes" id="UP001301140"/>
    </source>
</evidence>
<comment type="caution">
    <text evidence="6">Lacks conserved residue(s) required for the propagation of feature annotation.</text>
</comment>
<comment type="miscellaneous">
    <text evidence="6">The iminoaspartate product is unstable in aqueous solution and can decompose to oxaloacetate and ammonia.</text>
</comment>
<dbReference type="Gene3D" id="3.30.360.10">
    <property type="entry name" value="Dihydrodipicolinate Reductase, domain 2"/>
    <property type="match status" value="1"/>
</dbReference>
<dbReference type="Pfam" id="PF03447">
    <property type="entry name" value="NAD_binding_3"/>
    <property type="match status" value="1"/>
</dbReference>
<feature type="binding site" evidence="6">
    <location>
        <position position="185"/>
    </location>
    <ligand>
        <name>NAD(+)</name>
        <dbReference type="ChEBI" id="CHEBI:57540"/>
    </ligand>
</feature>
<reference evidence="9 10" key="1">
    <citation type="submission" date="2023-03" db="EMBL/GenBank/DDBJ databases">
        <title>YIM 152171 draft genome.</title>
        <authorList>
            <person name="Yang Z."/>
        </authorList>
    </citation>
    <scope>NUCLEOTIDE SEQUENCE [LARGE SCALE GENOMIC DNA]</scope>
    <source>
        <strain evidence="9 10">YIM 152171</strain>
    </source>
</reference>
<evidence type="ECO:0000256" key="5">
    <source>
        <dbReference type="ARBA" id="ARBA00023027"/>
    </source>
</evidence>
<evidence type="ECO:0000259" key="8">
    <source>
        <dbReference type="Pfam" id="PF03447"/>
    </source>
</evidence>
<dbReference type="HAMAP" id="MF_01265">
    <property type="entry name" value="NadX"/>
    <property type="match status" value="1"/>
</dbReference>
<comment type="function">
    <text evidence="6">Specifically catalyzes the NAD or NADP-dependent dehydrogenation of L-aspartate to iminoaspartate.</text>
</comment>
<evidence type="ECO:0000259" key="7">
    <source>
        <dbReference type="Pfam" id="PF01958"/>
    </source>
</evidence>
<dbReference type="GO" id="GO:0009435">
    <property type="term" value="P:NAD+ biosynthetic process"/>
    <property type="evidence" value="ECO:0007669"/>
    <property type="project" value="UniProtKB-UniRule"/>
</dbReference>
<dbReference type="Pfam" id="PF01958">
    <property type="entry name" value="Asp_DH_C"/>
    <property type="match status" value="1"/>
</dbReference>
<dbReference type="InterPro" id="IPR002811">
    <property type="entry name" value="Asp_DH"/>
</dbReference>
<dbReference type="GO" id="GO:0033735">
    <property type="term" value="F:aspartate dehydrogenase [NAD(P)+] activity"/>
    <property type="evidence" value="ECO:0007669"/>
    <property type="project" value="UniProtKB-EC"/>
</dbReference>
<dbReference type="GO" id="GO:0050661">
    <property type="term" value="F:NADP binding"/>
    <property type="evidence" value="ECO:0007669"/>
    <property type="project" value="UniProtKB-UniRule"/>
</dbReference>
<keyword evidence="4 6" id="KW-0560">Oxidoreductase</keyword>
<evidence type="ECO:0000256" key="6">
    <source>
        <dbReference type="HAMAP-Rule" id="MF_01265"/>
    </source>
</evidence>
<dbReference type="NCBIfam" id="NF009828">
    <property type="entry name" value="PRK13303.1-3"/>
    <property type="match status" value="1"/>
</dbReference>
<comment type="pathway">
    <text evidence="6">Cofactor biosynthesis; NAD(+) biosynthesis; iminoaspartate from L-aspartate (dehydrogenase route): step 1/1.</text>
</comment>
<dbReference type="PIRSF" id="PIRSF005227">
    <property type="entry name" value="Asp_dh_NAD_syn"/>
    <property type="match status" value="1"/>
</dbReference>
<dbReference type="InterPro" id="IPR036291">
    <property type="entry name" value="NAD(P)-bd_dom_sf"/>
</dbReference>
<dbReference type="InterPro" id="IPR020626">
    <property type="entry name" value="Asp_DH_prok"/>
</dbReference>
<comment type="caution">
    <text evidence="9">The sequence shown here is derived from an EMBL/GenBank/DDBJ whole genome shotgun (WGS) entry which is preliminary data.</text>
</comment>
<evidence type="ECO:0000256" key="1">
    <source>
        <dbReference type="ARBA" id="ARBA00008331"/>
    </source>
</evidence>
<dbReference type="InterPro" id="IPR011182">
    <property type="entry name" value="L-Asp_DH"/>
</dbReference>
<dbReference type="GO" id="GO:0016639">
    <property type="term" value="F:oxidoreductase activity, acting on the CH-NH2 group of donors, NAD or NADP as acceptor"/>
    <property type="evidence" value="ECO:0007669"/>
    <property type="project" value="UniProtKB-UniRule"/>
</dbReference>
<organism evidence="9 10">
    <name type="scientific">Marinimicrococcus flavescens</name>
    <dbReference type="NCBI Taxonomy" id="3031815"/>
    <lineage>
        <taxon>Bacteria</taxon>
        <taxon>Pseudomonadati</taxon>
        <taxon>Pseudomonadota</taxon>
        <taxon>Alphaproteobacteria</taxon>
        <taxon>Geminicoccales</taxon>
        <taxon>Geminicoccaceae</taxon>
        <taxon>Marinimicrococcus</taxon>
    </lineage>
</organism>
<dbReference type="RefSeq" id="WP_327789268.1">
    <property type="nucleotide sequence ID" value="NZ_JARGEQ010000096.1"/>
</dbReference>
<feature type="domain" description="Aspartate/homoserine dehydrogenase NAD-binding" evidence="8">
    <location>
        <begin position="7"/>
        <end position="114"/>
    </location>
</feature>
<keyword evidence="10" id="KW-1185">Reference proteome</keyword>
<dbReference type="InterPro" id="IPR005106">
    <property type="entry name" value="Asp/hSer_DH_NAD-bd"/>
</dbReference>
<dbReference type="EC" id="1.4.1.21" evidence="6"/>
<comment type="similarity">
    <text evidence="1 6">Belongs to the L-aspartate dehydrogenase family.</text>
</comment>
<evidence type="ECO:0000313" key="9">
    <source>
        <dbReference type="EMBL" id="MDF1586848.1"/>
    </source>
</evidence>
<dbReference type="SUPFAM" id="SSF55347">
    <property type="entry name" value="Glyceraldehyde-3-phosphate dehydrogenase-like, C-terminal domain"/>
    <property type="match status" value="1"/>
</dbReference>
<gene>
    <name evidence="6" type="primary">nadX</name>
    <name evidence="9" type="ORF">PZ740_10700</name>
</gene>
<sequence>MRIGLIGLGAIGGEIARHAGEGRLGGGLELAAVLVRRPRETGGGPPVVTRCADFLAAAPELVLECAGHAALREHGETCLAAGADLLVTSAGALADDPLRERLTAAARAAGRRLMIASAGIGALDILAGGAVGGLDRVRVTVAKDPSAWHGTPAAQAVDLASLRSPAELYRGPVREGVLLYPQNVNIAAAAALAGAGLDRTELVILADPSLTRHVVRIEAEGAFGRFAFEEEIEPTAENPKTGRLVAMAVVKSLRQLAGSFVVGV</sequence>
<dbReference type="AlphaFoldDB" id="A0AAP3XRT3"/>